<keyword evidence="1" id="KW-0378">Hydrolase</keyword>
<dbReference type="KEGG" id="parq:DSM112329_05410"/>
<dbReference type="GO" id="GO:0016787">
    <property type="term" value="F:hydrolase activity"/>
    <property type="evidence" value="ECO:0007669"/>
    <property type="project" value="UniProtKB-KW"/>
</dbReference>
<dbReference type="Pfam" id="PF12697">
    <property type="entry name" value="Abhydrolase_6"/>
    <property type="match status" value="1"/>
</dbReference>
<proteinExistence type="predicted"/>
<dbReference type="RefSeq" id="WP_354699688.1">
    <property type="nucleotide sequence ID" value="NZ_CP114014.1"/>
</dbReference>
<dbReference type="PANTHER" id="PTHR43798">
    <property type="entry name" value="MONOACYLGLYCEROL LIPASE"/>
    <property type="match status" value="1"/>
</dbReference>
<dbReference type="AlphaFoldDB" id="A0AAU7B3Q5"/>
<evidence type="ECO:0000313" key="3">
    <source>
        <dbReference type="EMBL" id="XAY08509.1"/>
    </source>
</evidence>
<dbReference type="InterPro" id="IPR029058">
    <property type="entry name" value="AB_hydrolase_fold"/>
</dbReference>
<reference evidence="3" key="1">
    <citation type="submission" date="2022-12" db="EMBL/GenBank/DDBJ databases">
        <title>Paraconexibacter alkalitolerans sp. nov. and Baekduia alba sp. nov., isolated from soil and emended description of the genera Paraconexibacter (Chun et al., 2020) and Baekduia (An et al., 2020).</title>
        <authorList>
            <person name="Vieira S."/>
            <person name="Huber K.J."/>
            <person name="Geppert A."/>
            <person name="Wolf J."/>
            <person name="Neumann-Schaal M."/>
            <person name="Muesken M."/>
            <person name="Overmann J."/>
        </authorList>
    </citation>
    <scope>NUCLEOTIDE SEQUENCE</scope>
    <source>
        <strain evidence="3">AEG42_29</strain>
    </source>
</reference>
<sequence>MPFFEHDGNKLYYEDSGGDGPVVVLSHGAFLDHTMWDDVVQALSPAIRCLTWDERGHGMSECSGPFDYWDAAKDVIALMDACGVEQAVLAGMSQGGWLTQRAALASPDRVRGIVLTGTSVRLLEPEQQAGFEQLSQGWLAMGPVGEIAEAILGVQFAPSDYEGSRFIGKWQSKAPAAWTEVWATILTRRDEIIDRLGEITCPALFVHGTVDPAFGVAAAEEMSSLVADSRGVVVVDGGPHCLALTHPAELSDAIAGLVRDVS</sequence>
<dbReference type="SUPFAM" id="SSF53474">
    <property type="entry name" value="alpha/beta-Hydrolases"/>
    <property type="match status" value="1"/>
</dbReference>
<gene>
    <name evidence="3" type="ORF">DSM112329_05410</name>
</gene>
<protein>
    <submittedName>
        <fullName evidence="3">Esterase/lipase</fullName>
    </submittedName>
</protein>
<evidence type="ECO:0000259" key="2">
    <source>
        <dbReference type="Pfam" id="PF12697"/>
    </source>
</evidence>
<evidence type="ECO:0000256" key="1">
    <source>
        <dbReference type="ARBA" id="ARBA00022801"/>
    </source>
</evidence>
<accession>A0AAU7B3Q5</accession>
<dbReference type="EMBL" id="CP114014">
    <property type="protein sequence ID" value="XAY08509.1"/>
    <property type="molecule type" value="Genomic_DNA"/>
</dbReference>
<dbReference type="PANTHER" id="PTHR43798:SF31">
    <property type="entry name" value="AB HYDROLASE SUPERFAMILY PROTEIN YCLE"/>
    <property type="match status" value="1"/>
</dbReference>
<feature type="domain" description="AB hydrolase-1" evidence="2">
    <location>
        <begin position="23"/>
        <end position="253"/>
    </location>
</feature>
<name>A0AAU7B3Q5_9ACTN</name>
<dbReference type="InterPro" id="IPR000073">
    <property type="entry name" value="AB_hydrolase_1"/>
</dbReference>
<dbReference type="Gene3D" id="3.40.50.1820">
    <property type="entry name" value="alpha/beta hydrolase"/>
    <property type="match status" value="1"/>
</dbReference>
<dbReference type="GO" id="GO:0016020">
    <property type="term" value="C:membrane"/>
    <property type="evidence" value="ECO:0007669"/>
    <property type="project" value="TreeGrafter"/>
</dbReference>
<organism evidence="3">
    <name type="scientific">Paraconexibacter sp. AEG42_29</name>
    <dbReference type="NCBI Taxonomy" id="2997339"/>
    <lineage>
        <taxon>Bacteria</taxon>
        <taxon>Bacillati</taxon>
        <taxon>Actinomycetota</taxon>
        <taxon>Thermoleophilia</taxon>
        <taxon>Solirubrobacterales</taxon>
        <taxon>Paraconexibacteraceae</taxon>
        <taxon>Paraconexibacter</taxon>
    </lineage>
</organism>
<dbReference type="InterPro" id="IPR050266">
    <property type="entry name" value="AB_hydrolase_sf"/>
</dbReference>